<proteinExistence type="predicted"/>
<dbReference type="AlphaFoldDB" id="A0AAV4N7N7"/>
<dbReference type="EMBL" id="BPLR01003044">
    <property type="protein sequence ID" value="GIX80536.1"/>
    <property type="molecule type" value="Genomic_DNA"/>
</dbReference>
<dbReference type="Proteomes" id="UP001054945">
    <property type="component" value="Unassembled WGS sequence"/>
</dbReference>
<comment type="caution">
    <text evidence="1">The sequence shown here is derived from an EMBL/GenBank/DDBJ whole genome shotgun (WGS) entry which is preliminary data.</text>
</comment>
<reference evidence="1 2" key="1">
    <citation type="submission" date="2021-06" db="EMBL/GenBank/DDBJ databases">
        <title>Caerostris extrusa draft genome.</title>
        <authorList>
            <person name="Kono N."/>
            <person name="Arakawa K."/>
        </authorList>
    </citation>
    <scope>NUCLEOTIDE SEQUENCE [LARGE SCALE GENOMIC DNA]</scope>
</reference>
<organism evidence="1 2">
    <name type="scientific">Caerostris extrusa</name>
    <name type="common">Bark spider</name>
    <name type="synonym">Caerostris bankana</name>
    <dbReference type="NCBI Taxonomy" id="172846"/>
    <lineage>
        <taxon>Eukaryota</taxon>
        <taxon>Metazoa</taxon>
        <taxon>Ecdysozoa</taxon>
        <taxon>Arthropoda</taxon>
        <taxon>Chelicerata</taxon>
        <taxon>Arachnida</taxon>
        <taxon>Araneae</taxon>
        <taxon>Araneomorphae</taxon>
        <taxon>Entelegynae</taxon>
        <taxon>Araneoidea</taxon>
        <taxon>Araneidae</taxon>
        <taxon>Caerostris</taxon>
    </lineage>
</organism>
<gene>
    <name evidence="1" type="ORF">CEXT_766031</name>
</gene>
<protein>
    <submittedName>
        <fullName evidence="1">Uncharacterized protein</fullName>
    </submittedName>
</protein>
<accession>A0AAV4N7N7</accession>
<keyword evidence="2" id="KW-1185">Reference proteome</keyword>
<sequence length="85" mass="9553">MLGIEVDDGVVLVDSYGRTVPADTKMIEACTKGTSLQRKAPRNQLLRMITSKVKGMQNTHSMMSEILRLITKRLLEDLQNKNMSC</sequence>
<name>A0AAV4N7N7_CAEEX</name>
<evidence type="ECO:0000313" key="2">
    <source>
        <dbReference type="Proteomes" id="UP001054945"/>
    </source>
</evidence>
<evidence type="ECO:0000313" key="1">
    <source>
        <dbReference type="EMBL" id="GIX80536.1"/>
    </source>
</evidence>